<gene>
    <name evidence="3" type="ORF">ACE1CA_13240</name>
</gene>
<organism evidence="3 4">
    <name type="scientific">Floridaenema evergladense BLCC-F167</name>
    <dbReference type="NCBI Taxonomy" id="3153639"/>
    <lineage>
        <taxon>Bacteria</taxon>
        <taxon>Bacillati</taxon>
        <taxon>Cyanobacteriota</taxon>
        <taxon>Cyanophyceae</taxon>
        <taxon>Oscillatoriophycideae</taxon>
        <taxon>Aerosakkonematales</taxon>
        <taxon>Aerosakkonemataceae</taxon>
        <taxon>Floridanema</taxon>
        <taxon>Floridanema evergladense</taxon>
    </lineage>
</organism>
<evidence type="ECO:0000313" key="4">
    <source>
        <dbReference type="Proteomes" id="UP001576780"/>
    </source>
</evidence>
<keyword evidence="2" id="KW-0812">Transmembrane</keyword>
<keyword evidence="2" id="KW-0472">Membrane</keyword>
<proteinExistence type="predicted"/>
<evidence type="ECO:0000256" key="1">
    <source>
        <dbReference type="SAM" id="MobiDB-lite"/>
    </source>
</evidence>
<comment type="caution">
    <text evidence="3">The sequence shown here is derived from an EMBL/GenBank/DDBJ whole genome shotgun (WGS) entry which is preliminary data.</text>
</comment>
<dbReference type="RefSeq" id="WP_413277903.1">
    <property type="nucleotide sequence ID" value="NZ_JBHFNT010000112.1"/>
</dbReference>
<evidence type="ECO:0000313" key="3">
    <source>
        <dbReference type="EMBL" id="MFB2835490.1"/>
    </source>
</evidence>
<feature type="transmembrane region" description="Helical" evidence="2">
    <location>
        <begin position="28"/>
        <end position="49"/>
    </location>
</feature>
<dbReference type="Proteomes" id="UP001576780">
    <property type="component" value="Unassembled WGS sequence"/>
</dbReference>
<evidence type="ECO:0000256" key="2">
    <source>
        <dbReference type="SAM" id="Phobius"/>
    </source>
</evidence>
<reference evidence="3 4" key="1">
    <citation type="submission" date="2024-09" db="EMBL/GenBank/DDBJ databases">
        <title>Floridaenema gen nov. (Aerosakkonemataceae, Aerosakkonematales ord. nov., Cyanobacteria) from benthic tropical and subtropical fresh waters, with the description of four new species.</title>
        <authorList>
            <person name="Moretto J.A."/>
            <person name="Berthold D.E."/>
            <person name="Lefler F.W."/>
            <person name="Huang I.-S."/>
            <person name="Laughinghouse H. IV."/>
        </authorList>
    </citation>
    <scope>NUCLEOTIDE SEQUENCE [LARGE SCALE GENOMIC DNA]</scope>
    <source>
        <strain evidence="3 4">BLCC-F167</strain>
    </source>
</reference>
<name>A0ABV4WK75_9CYAN</name>
<feature type="region of interest" description="Disordered" evidence="1">
    <location>
        <begin position="95"/>
        <end position="131"/>
    </location>
</feature>
<accession>A0ABV4WK75</accession>
<keyword evidence="4" id="KW-1185">Reference proteome</keyword>
<sequence length="131" mass="14261">MLKYEKYDVFLRKSKTVCLRKLTLMKSLATLIISGIIATWIVAIAILSVQNASPVALKFLAYESIKLPVGVVLSFSAAGGAIVGAIVALPLFSSPSSPSEDFPEEDEPTGDRQQQTTVGADDWTQRRSNDW</sequence>
<evidence type="ECO:0008006" key="5">
    <source>
        <dbReference type="Google" id="ProtNLM"/>
    </source>
</evidence>
<protein>
    <recommendedName>
        <fullName evidence="5">Lipopolysaccharide assembly protein A domain-containing protein</fullName>
    </recommendedName>
</protein>
<keyword evidence="2" id="KW-1133">Transmembrane helix</keyword>
<feature type="transmembrane region" description="Helical" evidence="2">
    <location>
        <begin position="69"/>
        <end position="92"/>
    </location>
</feature>
<dbReference type="EMBL" id="JBHFNT010000112">
    <property type="protein sequence ID" value="MFB2835490.1"/>
    <property type="molecule type" value="Genomic_DNA"/>
</dbReference>